<dbReference type="OrthoDB" id="1845088at2759"/>
<dbReference type="PANTHER" id="PTHR47481:SF22">
    <property type="entry name" value="RETROTRANSPOSON GAG DOMAIN-CONTAINING PROTEIN"/>
    <property type="match status" value="1"/>
</dbReference>
<evidence type="ECO:0000313" key="3">
    <source>
        <dbReference type="Proteomes" id="UP000634136"/>
    </source>
</evidence>
<dbReference type="Proteomes" id="UP000634136">
    <property type="component" value="Unassembled WGS sequence"/>
</dbReference>
<sequence length="281" mass="29987">MAASTQSSSSSSMTASSASLSSSAILSAISSQSKSCSLFSSSSQSASIKLDNSNFLLWESVVLSLIEGNKLMSHISGLVAPPPMLLLASEGAEAIPNLGYEDWYATDRLPMVSDEDLLMNTLNNFDSDYNVVVVNLVNTPNLDWALMKSNLLSFESCMEWLNSFSALTIQPSVNIAQREEGDNRLNTNNNNIGGRGGPRGGGSRGGHGRSCGGRQDGMNRRSVIDAVAAAEAKTGKRLMRGTNTKPVPRRGQIKSKIASNAFHSILSAFSKIAAHHHAHHF</sequence>
<protein>
    <submittedName>
        <fullName evidence="2">Retrovirus-related Pol polyprotein from transposon TNT 1-94</fullName>
    </submittedName>
</protein>
<dbReference type="AlphaFoldDB" id="A0A834W6S6"/>
<proteinExistence type="predicted"/>
<comment type="caution">
    <text evidence="2">The sequence shown here is derived from an EMBL/GenBank/DDBJ whole genome shotgun (WGS) entry which is preliminary data.</text>
</comment>
<evidence type="ECO:0000313" key="2">
    <source>
        <dbReference type="EMBL" id="KAF7810423.1"/>
    </source>
</evidence>
<name>A0A834W6S6_9FABA</name>
<feature type="compositionally biased region" description="Gly residues" evidence="1">
    <location>
        <begin position="193"/>
        <end position="215"/>
    </location>
</feature>
<organism evidence="2 3">
    <name type="scientific">Senna tora</name>
    <dbReference type="NCBI Taxonomy" id="362788"/>
    <lineage>
        <taxon>Eukaryota</taxon>
        <taxon>Viridiplantae</taxon>
        <taxon>Streptophyta</taxon>
        <taxon>Embryophyta</taxon>
        <taxon>Tracheophyta</taxon>
        <taxon>Spermatophyta</taxon>
        <taxon>Magnoliopsida</taxon>
        <taxon>eudicotyledons</taxon>
        <taxon>Gunneridae</taxon>
        <taxon>Pentapetalae</taxon>
        <taxon>rosids</taxon>
        <taxon>fabids</taxon>
        <taxon>Fabales</taxon>
        <taxon>Fabaceae</taxon>
        <taxon>Caesalpinioideae</taxon>
        <taxon>Cassia clade</taxon>
        <taxon>Senna</taxon>
    </lineage>
</organism>
<dbReference type="PANTHER" id="PTHR47481">
    <property type="match status" value="1"/>
</dbReference>
<evidence type="ECO:0000256" key="1">
    <source>
        <dbReference type="SAM" id="MobiDB-lite"/>
    </source>
</evidence>
<reference evidence="2" key="1">
    <citation type="submission" date="2020-09" db="EMBL/GenBank/DDBJ databases">
        <title>Genome-Enabled Discovery of Anthraquinone Biosynthesis in Senna tora.</title>
        <authorList>
            <person name="Kang S.-H."/>
            <person name="Pandey R.P."/>
            <person name="Lee C.-M."/>
            <person name="Sim J.-S."/>
            <person name="Jeong J.-T."/>
            <person name="Choi B.-S."/>
            <person name="Jung M."/>
            <person name="Ginzburg D."/>
            <person name="Zhao K."/>
            <person name="Won S.Y."/>
            <person name="Oh T.-J."/>
            <person name="Yu Y."/>
            <person name="Kim N.-H."/>
            <person name="Lee O.R."/>
            <person name="Lee T.-H."/>
            <person name="Bashyal P."/>
            <person name="Kim T.-S."/>
            <person name="Lee W.-H."/>
            <person name="Kawkins C."/>
            <person name="Kim C.-K."/>
            <person name="Kim J.S."/>
            <person name="Ahn B.O."/>
            <person name="Rhee S.Y."/>
            <person name="Sohng J.K."/>
        </authorList>
    </citation>
    <scope>NUCLEOTIDE SEQUENCE</scope>
    <source>
        <tissue evidence="2">Leaf</tissue>
    </source>
</reference>
<keyword evidence="3" id="KW-1185">Reference proteome</keyword>
<dbReference type="EMBL" id="JAAIUW010000011">
    <property type="protein sequence ID" value="KAF7810423.1"/>
    <property type="molecule type" value="Genomic_DNA"/>
</dbReference>
<feature type="region of interest" description="Disordered" evidence="1">
    <location>
        <begin position="178"/>
        <end position="217"/>
    </location>
</feature>
<accession>A0A834W6S6</accession>
<gene>
    <name evidence="2" type="ORF">G2W53_037166</name>
</gene>